<evidence type="ECO:0000313" key="2">
    <source>
        <dbReference type="EMBL" id="KAJ6644300.1"/>
    </source>
</evidence>
<accession>A0A9Q0N6G2</accession>
<keyword evidence="1" id="KW-0732">Signal</keyword>
<sequence>MGAKQILFYALMSLSFICVTCGVIESIENIENNETNESSEMEYFGVKVYPQERHCAMVGGMCVHQDDCEPLHLTSTRNLCPKHKNKGVECCYQVIPRPAPCKQFLGECKKTCNPSLVQSQANDCPEDKKCCALI</sequence>
<dbReference type="AlphaFoldDB" id="A0A9Q0N6G2"/>
<gene>
    <name evidence="2" type="ORF">Bhyg_09267</name>
</gene>
<name>A0A9Q0N6G2_9DIPT</name>
<organism evidence="2 3">
    <name type="scientific">Pseudolycoriella hygida</name>
    <dbReference type="NCBI Taxonomy" id="35572"/>
    <lineage>
        <taxon>Eukaryota</taxon>
        <taxon>Metazoa</taxon>
        <taxon>Ecdysozoa</taxon>
        <taxon>Arthropoda</taxon>
        <taxon>Hexapoda</taxon>
        <taxon>Insecta</taxon>
        <taxon>Pterygota</taxon>
        <taxon>Neoptera</taxon>
        <taxon>Endopterygota</taxon>
        <taxon>Diptera</taxon>
        <taxon>Nematocera</taxon>
        <taxon>Sciaroidea</taxon>
        <taxon>Sciaridae</taxon>
        <taxon>Pseudolycoriella</taxon>
    </lineage>
</organism>
<dbReference type="Proteomes" id="UP001151699">
    <property type="component" value="Chromosome B"/>
</dbReference>
<protein>
    <submittedName>
        <fullName evidence="2">Uncharacterized protein</fullName>
    </submittedName>
</protein>
<dbReference type="OrthoDB" id="6332063at2759"/>
<proteinExistence type="predicted"/>
<feature type="signal peptide" evidence="1">
    <location>
        <begin position="1"/>
        <end position="22"/>
    </location>
</feature>
<keyword evidence="3" id="KW-1185">Reference proteome</keyword>
<comment type="caution">
    <text evidence="2">The sequence shown here is derived from an EMBL/GenBank/DDBJ whole genome shotgun (WGS) entry which is preliminary data.</text>
</comment>
<feature type="chain" id="PRO_5040485224" evidence="1">
    <location>
        <begin position="23"/>
        <end position="134"/>
    </location>
</feature>
<evidence type="ECO:0000313" key="3">
    <source>
        <dbReference type="Proteomes" id="UP001151699"/>
    </source>
</evidence>
<dbReference type="EMBL" id="WJQU01000002">
    <property type="protein sequence ID" value="KAJ6644300.1"/>
    <property type="molecule type" value="Genomic_DNA"/>
</dbReference>
<reference evidence="2" key="1">
    <citation type="submission" date="2022-07" db="EMBL/GenBank/DDBJ databases">
        <authorList>
            <person name="Trinca V."/>
            <person name="Uliana J.V.C."/>
            <person name="Torres T.T."/>
            <person name="Ward R.J."/>
            <person name="Monesi N."/>
        </authorList>
    </citation>
    <scope>NUCLEOTIDE SEQUENCE</scope>
    <source>
        <strain evidence="2">HSMRA1968</strain>
        <tissue evidence="2">Whole embryos</tissue>
    </source>
</reference>
<evidence type="ECO:0000256" key="1">
    <source>
        <dbReference type="SAM" id="SignalP"/>
    </source>
</evidence>